<organism evidence="1">
    <name type="scientific">Salmonella newport</name>
    <dbReference type="NCBI Taxonomy" id="108619"/>
    <lineage>
        <taxon>Bacteria</taxon>
        <taxon>Pseudomonadati</taxon>
        <taxon>Pseudomonadota</taxon>
        <taxon>Gammaproteobacteria</taxon>
        <taxon>Enterobacterales</taxon>
        <taxon>Enterobacteriaceae</taxon>
        <taxon>Salmonella</taxon>
    </lineage>
</organism>
<protein>
    <submittedName>
        <fullName evidence="1">Uncharacterized protein</fullName>
    </submittedName>
</protein>
<dbReference type="AlphaFoldDB" id="A0A5V6RMH3"/>
<comment type="caution">
    <text evidence="1">The sequence shown here is derived from an EMBL/GenBank/DDBJ whole genome shotgun (WGS) entry which is preliminary data.</text>
</comment>
<evidence type="ECO:0000313" key="1">
    <source>
        <dbReference type="EMBL" id="EBU8272193.1"/>
    </source>
</evidence>
<dbReference type="EMBL" id="AAHDHY010000035">
    <property type="protein sequence ID" value="EBU8272193.1"/>
    <property type="molecule type" value="Genomic_DNA"/>
</dbReference>
<reference evidence="1" key="1">
    <citation type="submission" date="2018-05" db="EMBL/GenBank/DDBJ databases">
        <authorList>
            <person name="Ashton P.M."/>
            <person name="Dallman T."/>
            <person name="Nair S."/>
            <person name="De Pinna E."/>
            <person name="Peters T."/>
            <person name="Grant K."/>
        </authorList>
    </citation>
    <scope>NUCLEOTIDE SEQUENCE</scope>
    <source>
        <strain evidence="1">412137</strain>
    </source>
</reference>
<gene>
    <name evidence="1" type="ORF">DLL80_23790</name>
</gene>
<proteinExistence type="predicted"/>
<sequence>MLKAELEQEVSRLRDVIMNAPEAFDRLTKEQKREIDNIFNQMWDEENPDSRFHAIGLIAAYILRGKL</sequence>
<name>A0A5V6RMH3_SALNE</name>
<accession>A0A5V6RMH3</accession>